<accession>A0A5R8KEW4</accession>
<keyword evidence="1" id="KW-0472">Membrane</keyword>
<evidence type="ECO:0000256" key="1">
    <source>
        <dbReference type="SAM" id="Phobius"/>
    </source>
</evidence>
<gene>
    <name evidence="2" type="ORF">FEM03_10890</name>
</gene>
<comment type="caution">
    <text evidence="2">The sequence shown here is derived from an EMBL/GenBank/DDBJ whole genome shotgun (WGS) entry which is preliminary data.</text>
</comment>
<dbReference type="RefSeq" id="WP_138086278.1">
    <property type="nucleotide sequence ID" value="NZ_VAUV01000007.1"/>
</dbReference>
<organism evidence="2 3">
    <name type="scientific">Phragmitibacter flavus</name>
    <dbReference type="NCBI Taxonomy" id="2576071"/>
    <lineage>
        <taxon>Bacteria</taxon>
        <taxon>Pseudomonadati</taxon>
        <taxon>Verrucomicrobiota</taxon>
        <taxon>Verrucomicrobiia</taxon>
        <taxon>Verrucomicrobiales</taxon>
        <taxon>Verrucomicrobiaceae</taxon>
        <taxon>Phragmitibacter</taxon>
    </lineage>
</organism>
<evidence type="ECO:0000313" key="3">
    <source>
        <dbReference type="Proteomes" id="UP000306196"/>
    </source>
</evidence>
<evidence type="ECO:0008006" key="4">
    <source>
        <dbReference type="Google" id="ProtNLM"/>
    </source>
</evidence>
<name>A0A5R8KEW4_9BACT</name>
<keyword evidence="3" id="KW-1185">Reference proteome</keyword>
<protein>
    <recommendedName>
        <fullName evidence="4">Cbb3-type cytochrome c oxidase subunit 3</fullName>
    </recommendedName>
</protein>
<evidence type="ECO:0000313" key="2">
    <source>
        <dbReference type="EMBL" id="TLD70807.1"/>
    </source>
</evidence>
<dbReference type="EMBL" id="VAUV01000007">
    <property type="protein sequence ID" value="TLD70807.1"/>
    <property type="molecule type" value="Genomic_DNA"/>
</dbReference>
<sequence length="65" mass="7356">MFHRVFYDHWASIVPIIAFIFTFAAFIIGSLRALTTRKELINHIAQLPLDPAPPANPTPNQDKNP</sequence>
<proteinExistence type="predicted"/>
<reference evidence="2 3" key="1">
    <citation type="submission" date="2019-05" db="EMBL/GenBank/DDBJ databases">
        <title>Verrucobacter flavum gen. nov., sp. nov. a new member of the family Verrucomicrobiaceae.</title>
        <authorList>
            <person name="Szuroczki S."/>
            <person name="Abbaszade G."/>
            <person name="Szabo A."/>
            <person name="Felfoldi T."/>
            <person name="Schumann P."/>
            <person name="Boka K."/>
            <person name="Keki Z."/>
            <person name="Toumi M."/>
            <person name="Toth E."/>
        </authorList>
    </citation>
    <scope>NUCLEOTIDE SEQUENCE [LARGE SCALE GENOMIC DNA]</scope>
    <source>
        <strain evidence="2 3">MG-N-17</strain>
    </source>
</reference>
<keyword evidence="1" id="KW-0812">Transmembrane</keyword>
<dbReference type="Proteomes" id="UP000306196">
    <property type="component" value="Unassembled WGS sequence"/>
</dbReference>
<keyword evidence="1" id="KW-1133">Transmembrane helix</keyword>
<feature type="transmembrane region" description="Helical" evidence="1">
    <location>
        <begin position="12"/>
        <end position="34"/>
    </location>
</feature>
<dbReference type="AlphaFoldDB" id="A0A5R8KEW4"/>